<dbReference type="InterPro" id="IPR043129">
    <property type="entry name" value="ATPase_NBD"/>
</dbReference>
<comment type="cofactor">
    <cofactor evidence="16">
        <name>NH4(+)</name>
        <dbReference type="ChEBI" id="CHEBI:28938"/>
    </cofactor>
    <cofactor evidence="16">
        <name>K(+)</name>
        <dbReference type="ChEBI" id="CHEBI:29103"/>
    </cofactor>
    <text evidence="16">A monovalent cation. Ammonium or potassium.</text>
</comment>
<dbReference type="GO" id="GO:0016301">
    <property type="term" value="F:kinase activity"/>
    <property type="evidence" value="ECO:0007669"/>
    <property type="project" value="UniProtKB-KW"/>
</dbReference>
<dbReference type="InterPro" id="IPR004619">
    <property type="entry name" value="Type_III_PanK"/>
</dbReference>
<gene>
    <name evidence="16" type="primary">coaX</name>
    <name evidence="17" type="ORF">EM20IM_02540</name>
</gene>
<evidence type="ECO:0000256" key="16">
    <source>
        <dbReference type="HAMAP-Rule" id="MF_01274"/>
    </source>
</evidence>
<evidence type="ECO:0000313" key="18">
    <source>
        <dbReference type="Proteomes" id="UP000663088"/>
    </source>
</evidence>
<proteinExistence type="inferred from homology"/>
<keyword evidence="13 16" id="KW-0173">Coenzyme A biosynthesis</keyword>
<feature type="binding site" evidence="16">
    <location>
        <begin position="92"/>
        <end position="95"/>
    </location>
    <ligand>
        <name>substrate</name>
    </ligand>
</feature>
<dbReference type="EC" id="2.7.1.33" evidence="6 16"/>
<reference evidence="17 18" key="1">
    <citation type="submission" date="2020-12" db="EMBL/GenBank/DDBJ databases">
        <authorList>
            <person name="Awala S.I."/>
            <person name="Gwak J.-H."/>
            <person name="Kim S.-J."/>
            <person name="Rhee S.-K."/>
        </authorList>
    </citation>
    <scope>NUCLEOTIDE SEQUENCE [LARGE SCALE GENOMIC DNA]</scope>
    <source>
        <strain evidence="17 18">IT5</strain>
    </source>
</reference>
<dbReference type="Proteomes" id="UP000663088">
    <property type="component" value="Chromosome"/>
</dbReference>
<evidence type="ECO:0000256" key="6">
    <source>
        <dbReference type="ARBA" id="ARBA00012102"/>
    </source>
</evidence>
<comment type="similarity">
    <text evidence="14 16">Belongs to the type III pantothenate kinase family.</text>
</comment>
<evidence type="ECO:0000256" key="7">
    <source>
        <dbReference type="ARBA" id="ARBA00022490"/>
    </source>
</evidence>
<feature type="binding site" evidence="16">
    <location>
        <position position="85"/>
    </location>
    <ligand>
        <name>substrate</name>
    </ligand>
</feature>
<dbReference type="Pfam" id="PF03309">
    <property type="entry name" value="Pan_kinase"/>
    <property type="match status" value="1"/>
</dbReference>
<keyword evidence="18" id="KW-1185">Reference proteome</keyword>
<comment type="subunit">
    <text evidence="5 16">Homodimer.</text>
</comment>
<feature type="binding site" evidence="16">
    <location>
        <position position="114"/>
    </location>
    <ligand>
        <name>K(+)</name>
        <dbReference type="ChEBI" id="CHEBI:29103"/>
    </ligand>
</feature>
<dbReference type="HAMAP" id="MF_01274">
    <property type="entry name" value="Pantothen_kinase_3"/>
    <property type="match status" value="1"/>
</dbReference>
<keyword evidence="8 16" id="KW-0808">Transferase</keyword>
<sequence>MILVDISNSVTKIGLFKEGELRLLEKIPTAQISFEHTEKIAQMYPLEDLILCSVVPQKNLFFEKPFLGRLYQIDPTVFVGIPIHYPNPREIGADRLANAVALSLLYGYPAVAIDFGTATTFDIVDQKGAFCGGIIAPGLSMMTSYLHEKTALLPLVEIKEPSKVIAQSTEEALRVGAVHGYRGMVQYLIEKIKEELGLPQKFIVVATGGGSRLVCSQLKSVDVIDEMLTLKGIRLIGEILIKKQRKDLPFPEGYPSMKGKSFSFSLFTHNQ</sequence>
<evidence type="ECO:0000256" key="4">
    <source>
        <dbReference type="ARBA" id="ARBA00005225"/>
    </source>
</evidence>
<organism evidence="17 18">
    <name type="scientific">Candidatus Methylacidiphilum infernorum</name>
    <dbReference type="NCBI Taxonomy" id="511746"/>
    <lineage>
        <taxon>Bacteria</taxon>
        <taxon>Pseudomonadati</taxon>
        <taxon>Verrucomicrobiota</taxon>
        <taxon>Methylacidiphilae</taxon>
        <taxon>Methylacidiphilales</taxon>
        <taxon>Methylacidiphilaceae</taxon>
        <taxon>Methylacidiphilum (ex Ratnadevi et al. 2023)</taxon>
    </lineage>
</organism>
<dbReference type="EMBL" id="CP065956">
    <property type="protein sequence ID" value="QSR87235.1"/>
    <property type="molecule type" value="Genomic_DNA"/>
</dbReference>
<feature type="binding site" evidence="16">
    <location>
        <position position="117"/>
    </location>
    <ligand>
        <name>ATP</name>
        <dbReference type="ChEBI" id="CHEBI:30616"/>
    </ligand>
</feature>
<evidence type="ECO:0000256" key="5">
    <source>
        <dbReference type="ARBA" id="ARBA00011738"/>
    </source>
</evidence>
<dbReference type="RefSeq" id="WP_206847684.1">
    <property type="nucleotide sequence ID" value="NZ_CP065956.1"/>
</dbReference>
<comment type="cofactor">
    <cofactor evidence="2">
        <name>K(+)</name>
        <dbReference type="ChEBI" id="CHEBI:29103"/>
    </cofactor>
</comment>
<comment type="catalytic activity">
    <reaction evidence="1 16">
        <text>(R)-pantothenate + ATP = (R)-4'-phosphopantothenate + ADP + H(+)</text>
        <dbReference type="Rhea" id="RHEA:16373"/>
        <dbReference type="ChEBI" id="CHEBI:10986"/>
        <dbReference type="ChEBI" id="CHEBI:15378"/>
        <dbReference type="ChEBI" id="CHEBI:29032"/>
        <dbReference type="ChEBI" id="CHEBI:30616"/>
        <dbReference type="ChEBI" id="CHEBI:456216"/>
        <dbReference type="EC" id="2.7.1.33"/>
    </reaction>
</comment>
<keyword evidence="12 16" id="KW-0630">Potassium</keyword>
<evidence type="ECO:0000256" key="8">
    <source>
        <dbReference type="ARBA" id="ARBA00022679"/>
    </source>
</evidence>
<name>A0ABX7PWM9_9BACT</name>
<keyword evidence="11 16" id="KW-0067">ATP-binding</keyword>
<evidence type="ECO:0000256" key="1">
    <source>
        <dbReference type="ARBA" id="ARBA00001206"/>
    </source>
</evidence>
<evidence type="ECO:0000256" key="2">
    <source>
        <dbReference type="ARBA" id="ARBA00001958"/>
    </source>
</evidence>
<evidence type="ECO:0000256" key="10">
    <source>
        <dbReference type="ARBA" id="ARBA00022777"/>
    </source>
</evidence>
<accession>A0ABX7PWM9</accession>
<dbReference type="PANTHER" id="PTHR34265:SF1">
    <property type="entry name" value="TYPE III PANTOTHENATE KINASE"/>
    <property type="match status" value="1"/>
</dbReference>
<dbReference type="NCBIfam" id="TIGR00671">
    <property type="entry name" value="baf"/>
    <property type="match status" value="1"/>
</dbReference>
<feature type="active site" description="Proton acceptor" evidence="16">
    <location>
        <position position="94"/>
    </location>
</feature>
<evidence type="ECO:0000256" key="12">
    <source>
        <dbReference type="ARBA" id="ARBA00022958"/>
    </source>
</evidence>
<keyword evidence="16" id="KW-0479">Metal-binding</keyword>
<feature type="binding site" evidence="16">
    <location>
        <begin position="5"/>
        <end position="12"/>
    </location>
    <ligand>
        <name>ATP</name>
        <dbReference type="ChEBI" id="CHEBI:30616"/>
    </ligand>
</feature>
<keyword evidence="10 16" id="KW-0418">Kinase</keyword>
<dbReference type="SUPFAM" id="SSF53067">
    <property type="entry name" value="Actin-like ATPase domain"/>
    <property type="match status" value="2"/>
</dbReference>
<keyword evidence="7 16" id="KW-0963">Cytoplasm</keyword>
<comment type="function">
    <text evidence="16">Catalyzes the phosphorylation of pantothenate (Pan), the first step in CoA biosynthesis.</text>
</comment>
<feature type="binding site" evidence="16">
    <location>
        <position position="169"/>
    </location>
    <ligand>
        <name>substrate</name>
    </ligand>
</feature>
<dbReference type="Gene3D" id="3.30.420.40">
    <property type="match status" value="2"/>
</dbReference>
<evidence type="ECO:0000256" key="9">
    <source>
        <dbReference type="ARBA" id="ARBA00022741"/>
    </source>
</evidence>
<comment type="pathway">
    <text evidence="4 16">Cofactor biosynthesis; coenzyme A biosynthesis; CoA from (R)-pantothenate: step 1/5.</text>
</comment>
<dbReference type="CDD" id="cd24015">
    <property type="entry name" value="ASKHA_NBD_PanK-III"/>
    <property type="match status" value="1"/>
</dbReference>
<comment type="subcellular location">
    <subcellularLocation>
        <location evidence="3 16">Cytoplasm</location>
    </subcellularLocation>
</comment>
<protein>
    <recommendedName>
        <fullName evidence="15 16">Type III pantothenate kinase</fullName>
        <ecNumber evidence="6 16">2.7.1.33</ecNumber>
    </recommendedName>
    <alternativeName>
        <fullName evidence="16">PanK-III</fullName>
    </alternativeName>
    <alternativeName>
        <fullName evidence="16">Pantothenic acid kinase</fullName>
    </alternativeName>
</protein>
<evidence type="ECO:0000313" key="17">
    <source>
        <dbReference type="EMBL" id="QSR87235.1"/>
    </source>
</evidence>
<evidence type="ECO:0000256" key="14">
    <source>
        <dbReference type="ARBA" id="ARBA00038036"/>
    </source>
</evidence>
<evidence type="ECO:0000256" key="3">
    <source>
        <dbReference type="ARBA" id="ARBA00004496"/>
    </source>
</evidence>
<keyword evidence="9 16" id="KW-0547">Nucleotide-binding</keyword>
<dbReference type="PANTHER" id="PTHR34265">
    <property type="entry name" value="TYPE III PANTOTHENATE KINASE"/>
    <property type="match status" value="1"/>
</dbReference>
<evidence type="ECO:0000256" key="11">
    <source>
        <dbReference type="ARBA" id="ARBA00022840"/>
    </source>
</evidence>
<evidence type="ECO:0000256" key="13">
    <source>
        <dbReference type="ARBA" id="ARBA00022993"/>
    </source>
</evidence>
<evidence type="ECO:0000256" key="15">
    <source>
        <dbReference type="ARBA" id="ARBA00040883"/>
    </source>
</evidence>